<feature type="domain" description="PDZ" evidence="5">
    <location>
        <begin position="305"/>
        <end position="385"/>
    </location>
</feature>
<dbReference type="SMART" id="SM00228">
    <property type="entry name" value="PDZ"/>
    <property type="match status" value="1"/>
</dbReference>
<evidence type="ECO:0000256" key="1">
    <source>
        <dbReference type="ARBA" id="ARBA00022670"/>
    </source>
</evidence>
<dbReference type="InterPro" id="IPR001478">
    <property type="entry name" value="PDZ"/>
</dbReference>
<dbReference type="Pfam" id="PF13365">
    <property type="entry name" value="Trypsin_2"/>
    <property type="match status" value="1"/>
</dbReference>
<feature type="region of interest" description="Disordered" evidence="3">
    <location>
        <begin position="386"/>
        <end position="431"/>
    </location>
</feature>
<comment type="caution">
    <text evidence="6">The sequence shown here is derived from an EMBL/GenBank/DDBJ whole genome shotgun (WGS) entry which is preliminary data.</text>
</comment>
<dbReference type="SUPFAM" id="SSF50494">
    <property type="entry name" value="Trypsin-like serine proteases"/>
    <property type="match status" value="1"/>
</dbReference>
<dbReference type="Proteomes" id="UP000587002">
    <property type="component" value="Unassembled WGS sequence"/>
</dbReference>
<protein>
    <submittedName>
        <fullName evidence="6">Putative serine protease PepD</fullName>
        <ecNumber evidence="6">3.4.21.-</ecNumber>
    </submittedName>
</protein>
<dbReference type="GO" id="GO:0006508">
    <property type="term" value="P:proteolysis"/>
    <property type="evidence" value="ECO:0007669"/>
    <property type="project" value="UniProtKB-KW"/>
</dbReference>
<proteinExistence type="predicted"/>
<keyword evidence="2 6" id="KW-0378">Hydrolase</keyword>
<evidence type="ECO:0000313" key="6">
    <source>
        <dbReference type="EMBL" id="NYI82947.1"/>
    </source>
</evidence>
<feature type="region of interest" description="Disordered" evidence="3">
    <location>
        <begin position="1"/>
        <end position="48"/>
    </location>
</feature>
<dbReference type="PANTHER" id="PTHR43343:SF3">
    <property type="entry name" value="PROTEASE DO-LIKE 8, CHLOROPLASTIC"/>
    <property type="match status" value="1"/>
</dbReference>
<feature type="transmembrane region" description="Helical" evidence="4">
    <location>
        <begin position="55"/>
        <end position="81"/>
    </location>
</feature>
<dbReference type="InterPro" id="IPR036034">
    <property type="entry name" value="PDZ_sf"/>
</dbReference>
<evidence type="ECO:0000256" key="3">
    <source>
        <dbReference type="SAM" id="MobiDB-lite"/>
    </source>
</evidence>
<keyword evidence="4" id="KW-0472">Membrane</keyword>
<organism evidence="6 7">
    <name type="scientific">Saccharopolyspora hordei</name>
    <dbReference type="NCBI Taxonomy" id="1838"/>
    <lineage>
        <taxon>Bacteria</taxon>
        <taxon>Bacillati</taxon>
        <taxon>Actinomycetota</taxon>
        <taxon>Actinomycetes</taxon>
        <taxon>Pseudonocardiales</taxon>
        <taxon>Pseudonocardiaceae</taxon>
        <taxon>Saccharopolyspora</taxon>
    </lineage>
</organism>
<gene>
    <name evidence="6" type="ORF">HNR68_001577</name>
</gene>
<dbReference type="PROSITE" id="PS50106">
    <property type="entry name" value="PDZ"/>
    <property type="match status" value="1"/>
</dbReference>
<evidence type="ECO:0000256" key="4">
    <source>
        <dbReference type="SAM" id="Phobius"/>
    </source>
</evidence>
<keyword evidence="4" id="KW-1133">Transmembrane helix</keyword>
<dbReference type="SUPFAM" id="SSF50156">
    <property type="entry name" value="PDZ domain-like"/>
    <property type="match status" value="1"/>
</dbReference>
<dbReference type="Gene3D" id="2.40.10.120">
    <property type="match status" value="1"/>
</dbReference>
<feature type="compositionally biased region" description="Low complexity" evidence="3">
    <location>
        <begin position="419"/>
        <end position="431"/>
    </location>
</feature>
<evidence type="ECO:0000259" key="5">
    <source>
        <dbReference type="PROSITE" id="PS50106"/>
    </source>
</evidence>
<dbReference type="EC" id="3.4.21.-" evidence="6"/>
<dbReference type="AlphaFoldDB" id="A0A853AQL1"/>
<feature type="compositionally biased region" description="Polar residues" evidence="3">
    <location>
        <begin position="395"/>
        <end position="411"/>
    </location>
</feature>
<dbReference type="InterPro" id="IPR009003">
    <property type="entry name" value="Peptidase_S1_PA"/>
</dbReference>
<evidence type="ECO:0000313" key="7">
    <source>
        <dbReference type="Proteomes" id="UP000587002"/>
    </source>
</evidence>
<dbReference type="InterPro" id="IPR001940">
    <property type="entry name" value="Peptidase_S1C"/>
</dbReference>
<dbReference type="GO" id="GO:0004252">
    <property type="term" value="F:serine-type endopeptidase activity"/>
    <property type="evidence" value="ECO:0007669"/>
    <property type="project" value="InterPro"/>
</dbReference>
<dbReference type="Pfam" id="PF13180">
    <property type="entry name" value="PDZ_2"/>
    <property type="match status" value="1"/>
</dbReference>
<dbReference type="InterPro" id="IPR051201">
    <property type="entry name" value="Chloro_Bact_Ser_Proteases"/>
</dbReference>
<keyword evidence="1 6" id="KW-0645">Protease</keyword>
<name>A0A853AQL1_9PSEU</name>
<evidence type="ECO:0000256" key="2">
    <source>
        <dbReference type="ARBA" id="ARBA00022801"/>
    </source>
</evidence>
<dbReference type="Gene3D" id="2.30.42.10">
    <property type="match status" value="1"/>
</dbReference>
<dbReference type="RefSeq" id="WP_179719083.1">
    <property type="nucleotide sequence ID" value="NZ_BAABFH010000001.1"/>
</dbReference>
<reference evidence="6 7" key="1">
    <citation type="submission" date="2020-07" db="EMBL/GenBank/DDBJ databases">
        <title>Sequencing the genomes of 1000 actinobacteria strains.</title>
        <authorList>
            <person name="Klenk H.-P."/>
        </authorList>
    </citation>
    <scope>NUCLEOTIDE SEQUENCE [LARGE SCALE GENOMIC DNA]</scope>
    <source>
        <strain evidence="6 7">DSM 44065</strain>
    </source>
</reference>
<dbReference type="PANTHER" id="PTHR43343">
    <property type="entry name" value="PEPTIDASE S12"/>
    <property type="match status" value="1"/>
</dbReference>
<dbReference type="EMBL" id="JACCFJ010000001">
    <property type="protein sequence ID" value="NYI82947.1"/>
    <property type="molecule type" value="Genomic_DNA"/>
</dbReference>
<accession>A0A853AQL1</accession>
<keyword evidence="7" id="KW-1185">Reference proteome</keyword>
<keyword evidence="4" id="KW-0812">Transmembrane</keyword>
<sequence>MMMSRGAGRGQEPGGVEHSSLLGDEPVGGDGFVSATHPIHGVPEGRTPTAARRRWGSLVAVALVAGVVGGGIGLGGGMLLMDSGSPESVLSQRDPVTGAQVNAQAGTVQYAASKTSASTVDIAVRSGRSGAEGTGVILTPDGYVLTNNHVVEGGTQISVTLPDGTSKSAEVVGTSPSYDLAVIKLDGASGLTPAELGKSSALVVGQQVVAIGSPLGLEGTVTSGIVSALNRTVEAEGDNGQSIIYNGIQTDASINSGNSGGPLVNLDGQVIGINSTILSSGKNTGNIGLGFAIPIDTASRVADELINKGVATKPQLGVTGTDSRSGAAMVSQVVPGSGAERAGLKPGDTITKVNGRTVSSFADLVAQVTANAPGSTITVTVADAQGDNPRDVQVTLGSQEDTSPQTTGQTDSDYERLDPFGFPFGSIPGGR</sequence>
<dbReference type="PRINTS" id="PR00834">
    <property type="entry name" value="PROTEASES2C"/>
</dbReference>